<proteinExistence type="predicted"/>
<gene>
    <name evidence="2" type="ORF">QN277_012085</name>
</gene>
<evidence type="ECO:0000256" key="1">
    <source>
        <dbReference type="SAM" id="MobiDB-lite"/>
    </source>
</evidence>
<protein>
    <submittedName>
        <fullName evidence="2">Uncharacterized protein</fullName>
    </submittedName>
</protein>
<name>A0AAE1TE55_9FABA</name>
<organism evidence="2 3">
    <name type="scientific">Acacia crassicarpa</name>
    <name type="common">northern wattle</name>
    <dbReference type="NCBI Taxonomy" id="499986"/>
    <lineage>
        <taxon>Eukaryota</taxon>
        <taxon>Viridiplantae</taxon>
        <taxon>Streptophyta</taxon>
        <taxon>Embryophyta</taxon>
        <taxon>Tracheophyta</taxon>
        <taxon>Spermatophyta</taxon>
        <taxon>Magnoliopsida</taxon>
        <taxon>eudicotyledons</taxon>
        <taxon>Gunneridae</taxon>
        <taxon>Pentapetalae</taxon>
        <taxon>rosids</taxon>
        <taxon>fabids</taxon>
        <taxon>Fabales</taxon>
        <taxon>Fabaceae</taxon>
        <taxon>Caesalpinioideae</taxon>
        <taxon>mimosoid clade</taxon>
        <taxon>Acacieae</taxon>
        <taxon>Acacia</taxon>
    </lineage>
</organism>
<feature type="region of interest" description="Disordered" evidence="1">
    <location>
        <begin position="113"/>
        <end position="139"/>
    </location>
</feature>
<feature type="compositionally biased region" description="Pro residues" evidence="1">
    <location>
        <begin position="118"/>
        <end position="127"/>
    </location>
</feature>
<dbReference type="Proteomes" id="UP001293593">
    <property type="component" value="Unassembled WGS sequence"/>
</dbReference>
<evidence type="ECO:0000313" key="3">
    <source>
        <dbReference type="Proteomes" id="UP001293593"/>
    </source>
</evidence>
<sequence>MASGEEDKEKQRGSTKFKRKELGVSCMLSTEVEALLALIRRSQDFNSPYLPSNDNYEPATVNSLRSLRSLVFNLHQEWRTVDPSLYLTPSSTPSKPATAVALFVVLKILKPASSTSAPPAPKTPWTPSPMESPIVGSRK</sequence>
<keyword evidence="3" id="KW-1185">Reference proteome</keyword>
<comment type="caution">
    <text evidence="2">The sequence shown here is derived from an EMBL/GenBank/DDBJ whole genome shotgun (WGS) entry which is preliminary data.</text>
</comment>
<reference evidence="2" key="1">
    <citation type="submission" date="2023-10" db="EMBL/GenBank/DDBJ databases">
        <title>Chromosome-level genome of the transformable northern wattle, Acacia crassicarpa.</title>
        <authorList>
            <person name="Massaro I."/>
            <person name="Sinha N.R."/>
            <person name="Poethig S."/>
            <person name="Leichty A.R."/>
        </authorList>
    </citation>
    <scope>NUCLEOTIDE SEQUENCE</scope>
    <source>
        <strain evidence="2">Acra3RX</strain>
        <tissue evidence="2">Leaf</tissue>
    </source>
</reference>
<accession>A0AAE1TE55</accession>
<evidence type="ECO:0000313" key="2">
    <source>
        <dbReference type="EMBL" id="KAK4280460.1"/>
    </source>
</evidence>
<dbReference type="AlphaFoldDB" id="A0AAE1TE55"/>
<dbReference type="EMBL" id="JAWXYG010000002">
    <property type="protein sequence ID" value="KAK4280460.1"/>
    <property type="molecule type" value="Genomic_DNA"/>
</dbReference>